<feature type="transmembrane region" description="Helical" evidence="1">
    <location>
        <begin position="226"/>
        <end position="249"/>
    </location>
</feature>
<accession>A0ABT5F4A9</accession>
<dbReference type="InterPro" id="IPR002048">
    <property type="entry name" value="EF_hand_dom"/>
</dbReference>
<keyword evidence="1" id="KW-0472">Membrane</keyword>
<dbReference type="InterPro" id="IPR018247">
    <property type="entry name" value="EF_Hand_1_Ca_BS"/>
</dbReference>
<feature type="transmembrane region" description="Helical" evidence="1">
    <location>
        <begin position="202"/>
        <end position="219"/>
    </location>
</feature>
<proteinExistence type="predicted"/>
<dbReference type="PROSITE" id="PS00018">
    <property type="entry name" value="EF_HAND_1"/>
    <property type="match status" value="1"/>
</dbReference>
<dbReference type="Pfam" id="PF13795">
    <property type="entry name" value="HupE_UreJ_2"/>
    <property type="match status" value="1"/>
</dbReference>
<feature type="transmembrane region" description="Helical" evidence="1">
    <location>
        <begin position="255"/>
        <end position="274"/>
    </location>
</feature>
<feature type="transmembrane region" description="Helical" evidence="1">
    <location>
        <begin position="281"/>
        <end position="300"/>
    </location>
</feature>
<dbReference type="EMBL" id="JAQNDO010000001">
    <property type="protein sequence ID" value="MDC0748464.1"/>
    <property type="molecule type" value="Genomic_DNA"/>
</dbReference>
<comment type="caution">
    <text evidence="3">The sequence shown here is derived from an EMBL/GenBank/DDBJ whole genome shotgun (WGS) entry which is preliminary data.</text>
</comment>
<feature type="transmembrane region" description="Helical" evidence="1">
    <location>
        <begin position="349"/>
        <end position="369"/>
    </location>
</feature>
<feature type="domain" description="EF-hand" evidence="2">
    <location>
        <begin position="50"/>
        <end position="85"/>
    </location>
</feature>
<evidence type="ECO:0000256" key="1">
    <source>
        <dbReference type="SAM" id="Phobius"/>
    </source>
</evidence>
<name>A0ABT5F4A9_9BACT</name>
<evidence type="ECO:0000313" key="4">
    <source>
        <dbReference type="Proteomes" id="UP001221411"/>
    </source>
</evidence>
<dbReference type="Proteomes" id="UP001221411">
    <property type="component" value="Unassembled WGS sequence"/>
</dbReference>
<dbReference type="InterPro" id="IPR032809">
    <property type="entry name" value="Put_HupE_UreJ"/>
</dbReference>
<keyword evidence="1" id="KW-0812">Transmembrane</keyword>
<keyword evidence="4" id="KW-1185">Reference proteome</keyword>
<keyword evidence="1" id="KW-1133">Transmembrane helix</keyword>
<organism evidence="3 4">
    <name type="scientific">Polyangium mundeleinium</name>
    <dbReference type="NCBI Taxonomy" id="2995306"/>
    <lineage>
        <taxon>Bacteria</taxon>
        <taxon>Pseudomonadati</taxon>
        <taxon>Myxococcota</taxon>
        <taxon>Polyangia</taxon>
        <taxon>Polyangiales</taxon>
        <taxon>Polyangiaceae</taxon>
        <taxon>Polyangium</taxon>
    </lineage>
</organism>
<protein>
    <submittedName>
        <fullName evidence="3">HupE/UreJ family protein</fullName>
    </submittedName>
</protein>
<evidence type="ECO:0000259" key="2">
    <source>
        <dbReference type="PROSITE" id="PS50222"/>
    </source>
</evidence>
<gene>
    <name evidence="3" type="ORF">POL67_44465</name>
</gene>
<feature type="transmembrane region" description="Helical" evidence="1">
    <location>
        <begin position="312"/>
        <end position="337"/>
    </location>
</feature>
<dbReference type="RefSeq" id="WP_271927415.1">
    <property type="nucleotide sequence ID" value="NZ_JAQNDO010000001.1"/>
</dbReference>
<dbReference type="PROSITE" id="PS50222">
    <property type="entry name" value="EF_HAND_2"/>
    <property type="match status" value="1"/>
</dbReference>
<sequence length="373" mass="39880">MRPRALFAALLTLFGVLLVLLPRVASAHQVGLSRGEYKVDGATITAEFVFARREVLSLVRSMDEDGDGAISPTEIQHAREALGRAVVDRVSVRAGEGACPGMLDDAFLVEEDGFSLRAVYRCPASPRAVRVRLDVLDELPYGHRHIARADAGAGPTEHVLFGANRELGIAGLPGGGGEAPAAPKAEAKNEGFFGFFRMGIEHILFGYDHLVFLFGLVLVGGRLRALLLVVTAFTVAHSITLGLAVLGIWAPSGRIVEPIIALSVAYVGVENQLVKDAEKRWRITFPFGLVHGFGFAGALGEITLPRPQIPSALLAFNLGVEAGQLAVLALVLPLLVVAQKRKWLEKRGVKILSLGIAALGLVWFVLRIVDAEG</sequence>
<evidence type="ECO:0000313" key="3">
    <source>
        <dbReference type="EMBL" id="MDC0748464.1"/>
    </source>
</evidence>
<reference evidence="3 4" key="1">
    <citation type="submission" date="2022-11" db="EMBL/GenBank/DDBJ databases">
        <title>Minimal conservation of predation-associated metabolite biosynthetic gene clusters underscores biosynthetic potential of Myxococcota including descriptions for ten novel species: Archangium lansinium sp. nov., Myxococcus landrumus sp. nov., Nannocystis bai.</title>
        <authorList>
            <person name="Ahearne A."/>
            <person name="Stevens C."/>
            <person name="Dowd S."/>
        </authorList>
    </citation>
    <scope>NUCLEOTIDE SEQUENCE [LARGE SCALE GENOMIC DNA]</scope>
    <source>
        <strain evidence="3 4">RJM3</strain>
    </source>
</reference>